<feature type="region of interest" description="Disordered" evidence="1">
    <location>
        <begin position="426"/>
        <end position="528"/>
    </location>
</feature>
<keyword evidence="4" id="KW-1185">Reference proteome</keyword>
<feature type="region of interest" description="Disordered" evidence="1">
    <location>
        <begin position="1"/>
        <end position="42"/>
    </location>
</feature>
<proteinExistence type="predicted"/>
<evidence type="ECO:0000313" key="3">
    <source>
        <dbReference type="EMBL" id="EJK47250.1"/>
    </source>
</evidence>
<sequence>MAAQPPPNFPPPPGMPPPGMPPPGMPPPGMPPPPVGVPMPGAPPPGVPMPGMIPAGIPPPAMPPPLPTGVPPPQMSKTLAPMIPPDEYLNNHSQNTAQAVVLTHLPPFLRGIRVLRDASFHLGAARTVHLGCCIPYSLGERRKFIERGLPVANRDSHNREVKKVIDRADKDMEALRWKGGQGGVAVVKMGHFIGAQNFVGAVLALAKDGLPRKPKPAESANESEAQAEDKEDKEKTDEEKPPVDEPSIESEYTPEELTRHKKTLEKISNLHAYHVFNYHIPDPIPPDRPVPMPPTKAQDPNAAYLLLNSLTECRERYEESVKTEEDAIAKGDDGTALSTSVTYLDGTEWGGHVSAATGESELKMDKEKVAAAAGGVYDEENDPLNAPEVIRAVLAFKRTLEDRDAKSKKRRVDIINSKLEAKVKEMIEQGRKERDEMRNGEEKKTAEGSAGEAQVPSDAAGVGDTGRRGVSNLPAWMTKGDGATAATQNDATAAAAQPADDEARKRKFVPSEANREINARKQKLDTGEKTMSQIRAENEAADKAAAFVPATTKEGILAPTSNFPPLIPAASSGMKEYVTSQIVELLGEEEATLIAHIMTELEKGCKVQSMMEEMKEVLDEDSEAFVVGLYRKMLDSVVSISSRAGAQAAACSELGLNGRGRPSTLDCVADLTFAHFWKMNE</sequence>
<feature type="compositionally biased region" description="Basic and acidic residues" evidence="1">
    <location>
        <begin position="227"/>
        <end position="243"/>
    </location>
</feature>
<gene>
    <name evidence="3" type="ORF">THAOC_34044</name>
</gene>
<feature type="compositionally biased region" description="Basic and acidic residues" evidence="1">
    <location>
        <begin position="426"/>
        <end position="446"/>
    </location>
</feature>
<dbReference type="PANTHER" id="PTHR48125">
    <property type="entry name" value="LP07818P1"/>
    <property type="match status" value="1"/>
</dbReference>
<dbReference type="InterPro" id="IPR002483">
    <property type="entry name" value="PWI_dom"/>
</dbReference>
<accession>K0R463</accession>
<dbReference type="AlphaFoldDB" id="K0R463"/>
<dbReference type="Gene3D" id="1.20.1390.10">
    <property type="entry name" value="PWI domain"/>
    <property type="match status" value="1"/>
</dbReference>
<protein>
    <recommendedName>
        <fullName evidence="2">PWI domain-containing protein</fullName>
    </recommendedName>
</protein>
<dbReference type="Pfam" id="PF01480">
    <property type="entry name" value="PWI"/>
    <property type="match status" value="1"/>
</dbReference>
<comment type="caution">
    <text evidence="3">The sequence shown here is derived from an EMBL/GenBank/DDBJ whole genome shotgun (WGS) entry which is preliminary data.</text>
</comment>
<feature type="compositionally biased region" description="Basic and acidic residues" evidence="1">
    <location>
        <begin position="513"/>
        <end position="528"/>
    </location>
</feature>
<dbReference type="OMA" id="RTVHLGC"/>
<dbReference type="eggNOG" id="ENOG502RRB9">
    <property type="taxonomic scope" value="Eukaryota"/>
</dbReference>
<reference evidence="3 4" key="1">
    <citation type="journal article" date="2012" name="Genome Biol.">
        <title>Genome and low-iron response of an oceanic diatom adapted to chronic iron limitation.</title>
        <authorList>
            <person name="Lommer M."/>
            <person name="Specht M."/>
            <person name="Roy A.S."/>
            <person name="Kraemer L."/>
            <person name="Andreson R."/>
            <person name="Gutowska M.A."/>
            <person name="Wolf J."/>
            <person name="Bergner S.V."/>
            <person name="Schilhabel M.B."/>
            <person name="Klostermeier U.C."/>
            <person name="Beiko R.G."/>
            <person name="Rosenstiel P."/>
            <person name="Hippler M."/>
            <person name="Laroche J."/>
        </authorList>
    </citation>
    <scope>NUCLEOTIDE SEQUENCE [LARGE SCALE GENOMIC DNA]</scope>
    <source>
        <strain evidence="3 4">CCMP1005</strain>
    </source>
</reference>
<dbReference type="OrthoDB" id="49364at2759"/>
<feature type="domain" description="PWI" evidence="2">
    <location>
        <begin position="566"/>
        <end position="639"/>
    </location>
</feature>
<evidence type="ECO:0000256" key="1">
    <source>
        <dbReference type="SAM" id="MobiDB-lite"/>
    </source>
</evidence>
<dbReference type="EMBL" id="AGNL01047167">
    <property type="protein sequence ID" value="EJK47250.1"/>
    <property type="molecule type" value="Genomic_DNA"/>
</dbReference>
<name>K0R463_THAOC</name>
<dbReference type="PANTHER" id="PTHR48125:SF12">
    <property type="entry name" value="AT HOOK TRANSCRIPTION FACTOR FAMILY-RELATED"/>
    <property type="match status" value="1"/>
</dbReference>
<evidence type="ECO:0000313" key="4">
    <source>
        <dbReference type="Proteomes" id="UP000266841"/>
    </source>
</evidence>
<feature type="region of interest" description="Disordered" evidence="1">
    <location>
        <begin position="210"/>
        <end position="256"/>
    </location>
</feature>
<feature type="compositionally biased region" description="Low complexity" evidence="1">
    <location>
        <begin position="483"/>
        <end position="498"/>
    </location>
</feature>
<dbReference type="Proteomes" id="UP000266841">
    <property type="component" value="Unassembled WGS sequence"/>
</dbReference>
<dbReference type="SMART" id="SM00311">
    <property type="entry name" value="PWI"/>
    <property type="match status" value="1"/>
</dbReference>
<organism evidence="3 4">
    <name type="scientific">Thalassiosira oceanica</name>
    <name type="common">Marine diatom</name>
    <dbReference type="NCBI Taxonomy" id="159749"/>
    <lineage>
        <taxon>Eukaryota</taxon>
        <taxon>Sar</taxon>
        <taxon>Stramenopiles</taxon>
        <taxon>Ochrophyta</taxon>
        <taxon>Bacillariophyta</taxon>
        <taxon>Coscinodiscophyceae</taxon>
        <taxon>Thalassiosirophycidae</taxon>
        <taxon>Thalassiosirales</taxon>
        <taxon>Thalassiosiraceae</taxon>
        <taxon>Thalassiosira</taxon>
    </lineage>
</organism>
<evidence type="ECO:0000259" key="2">
    <source>
        <dbReference type="SMART" id="SM00311"/>
    </source>
</evidence>